<evidence type="ECO:0000313" key="5">
    <source>
        <dbReference type="EMBL" id="OZI42687.1"/>
    </source>
</evidence>
<protein>
    <submittedName>
        <fullName evidence="5">GntR family transcriptional regulator</fullName>
    </submittedName>
</protein>
<dbReference type="GO" id="GO:0003677">
    <property type="term" value="F:DNA binding"/>
    <property type="evidence" value="ECO:0007669"/>
    <property type="project" value="UniProtKB-KW"/>
</dbReference>
<dbReference type="PRINTS" id="PR00035">
    <property type="entry name" value="HTHGNTR"/>
</dbReference>
<dbReference type="CDD" id="cd07377">
    <property type="entry name" value="WHTH_GntR"/>
    <property type="match status" value="1"/>
</dbReference>
<accession>A0A261T096</accession>
<evidence type="ECO:0000313" key="6">
    <source>
        <dbReference type="Proteomes" id="UP000216913"/>
    </source>
</evidence>
<feature type="domain" description="HTH gntR-type" evidence="4">
    <location>
        <begin position="6"/>
        <end position="73"/>
    </location>
</feature>
<evidence type="ECO:0000256" key="1">
    <source>
        <dbReference type="ARBA" id="ARBA00023015"/>
    </source>
</evidence>
<dbReference type="InterPro" id="IPR008920">
    <property type="entry name" value="TF_FadR/GntR_C"/>
</dbReference>
<dbReference type="InterPro" id="IPR011711">
    <property type="entry name" value="GntR_C"/>
</dbReference>
<dbReference type="InterPro" id="IPR036390">
    <property type="entry name" value="WH_DNA-bd_sf"/>
</dbReference>
<dbReference type="GO" id="GO:0003700">
    <property type="term" value="F:DNA-binding transcription factor activity"/>
    <property type="evidence" value="ECO:0007669"/>
    <property type="project" value="InterPro"/>
</dbReference>
<dbReference type="PROSITE" id="PS50949">
    <property type="entry name" value="HTH_GNTR"/>
    <property type="match status" value="1"/>
</dbReference>
<proteinExistence type="predicted"/>
<keyword evidence="2" id="KW-0238">DNA-binding</keyword>
<keyword evidence="6" id="KW-1185">Reference proteome</keyword>
<dbReference type="Pfam" id="PF00392">
    <property type="entry name" value="GntR"/>
    <property type="match status" value="1"/>
</dbReference>
<keyword evidence="1" id="KW-0805">Transcription regulation</keyword>
<evidence type="ECO:0000259" key="4">
    <source>
        <dbReference type="PROSITE" id="PS50949"/>
    </source>
</evidence>
<dbReference type="SMART" id="SM00345">
    <property type="entry name" value="HTH_GNTR"/>
    <property type="match status" value="1"/>
</dbReference>
<keyword evidence="3" id="KW-0804">Transcription</keyword>
<dbReference type="InterPro" id="IPR036388">
    <property type="entry name" value="WH-like_DNA-bd_sf"/>
</dbReference>
<comment type="caution">
    <text evidence="5">The sequence shown here is derived from an EMBL/GenBank/DDBJ whole genome shotgun (WGS) entry which is preliminary data.</text>
</comment>
<gene>
    <name evidence="5" type="ORF">CAL25_23575</name>
</gene>
<sequence>MSATSDSVVDKVYEQIRHMAIGYVFKPGERLNEVALAKQLGVSRTPLREALNRLSIEGLLRFLPGKGFYCRDLDVHEIFYLYELRKAIEVSAIKLAIERAEEADIRALIDFLDATGPDAGERDIAELVDLDEMFHERVLGMSNNVEMLRVLKNVNARIRFVRWIDMKRADRPASQDEHRRLAHALLARDEAACVAILEKHIGRRMDQIVVAIREGYAQIYMSGIPA</sequence>
<dbReference type="SMART" id="SM00895">
    <property type="entry name" value="FCD"/>
    <property type="match status" value="1"/>
</dbReference>
<dbReference type="OrthoDB" id="8680857at2"/>
<dbReference type="RefSeq" id="WP_094804496.1">
    <property type="nucleotide sequence ID" value="NZ_NEVN01000013.1"/>
</dbReference>
<dbReference type="Gene3D" id="1.10.10.10">
    <property type="entry name" value="Winged helix-like DNA-binding domain superfamily/Winged helix DNA-binding domain"/>
    <property type="match status" value="1"/>
</dbReference>
<dbReference type="Proteomes" id="UP000216913">
    <property type="component" value="Unassembled WGS sequence"/>
</dbReference>
<dbReference type="PANTHER" id="PTHR43537">
    <property type="entry name" value="TRANSCRIPTIONAL REGULATOR, GNTR FAMILY"/>
    <property type="match status" value="1"/>
</dbReference>
<dbReference type="Pfam" id="PF07729">
    <property type="entry name" value="FCD"/>
    <property type="match status" value="1"/>
</dbReference>
<dbReference type="PANTHER" id="PTHR43537:SF45">
    <property type="entry name" value="GNTR FAMILY REGULATORY PROTEIN"/>
    <property type="match status" value="1"/>
</dbReference>
<dbReference type="SUPFAM" id="SSF46785">
    <property type="entry name" value="Winged helix' DNA-binding domain"/>
    <property type="match status" value="1"/>
</dbReference>
<dbReference type="Gene3D" id="1.20.120.530">
    <property type="entry name" value="GntR ligand-binding domain-like"/>
    <property type="match status" value="1"/>
</dbReference>
<dbReference type="EMBL" id="NEVP01000017">
    <property type="protein sequence ID" value="OZI42687.1"/>
    <property type="molecule type" value="Genomic_DNA"/>
</dbReference>
<evidence type="ECO:0000256" key="2">
    <source>
        <dbReference type="ARBA" id="ARBA00023125"/>
    </source>
</evidence>
<evidence type="ECO:0000256" key="3">
    <source>
        <dbReference type="ARBA" id="ARBA00023163"/>
    </source>
</evidence>
<reference evidence="5 6" key="1">
    <citation type="submission" date="2017-05" db="EMBL/GenBank/DDBJ databases">
        <title>Complete and WGS of Bordetella genogroups.</title>
        <authorList>
            <person name="Spilker T."/>
            <person name="LiPuma J."/>
        </authorList>
    </citation>
    <scope>NUCLEOTIDE SEQUENCE [LARGE SCALE GENOMIC DNA]</scope>
    <source>
        <strain evidence="5 6">AU10456</strain>
    </source>
</reference>
<organism evidence="5 6">
    <name type="scientific">Bordetella genomosp. 5</name>
    <dbReference type="NCBI Taxonomy" id="1395608"/>
    <lineage>
        <taxon>Bacteria</taxon>
        <taxon>Pseudomonadati</taxon>
        <taxon>Pseudomonadota</taxon>
        <taxon>Betaproteobacteria</taxon>
        <taxon>Burkholderiales</taxon>
        <taxon>Alcaligenaceae</taxon>
        <taxon>Bordetella</taxon>
    </lineage>
</organism>
<dbReference type="SUPFAM" id="SSF48008">
    <property type="entry name" value="GntR ligand-binding domain-like"/>
    <property type="match status" value="1"/>
</dbReference>
<name>A0A261T096_9BORD</name>
<dbReference type="InterPro" id="IPR000524">
    <property type="entry name" value="Tscrpt_reg_HTH_GntR"/>
</dbReference>
<dbReference type="AlphaFoldDB" id="A0A261T096"/>